<evidence type="ECO:0000313" key="2">
    <source>
        <dbReference type="EMBL" id="KEY70555.1"/>
    </source>
</evidence>
<reference evidence="2 3" key="1">
    <citation type="journal article" date="2014" name="BMC Genomics">
        <title>Comparative genome sequencing reveals chemotype-specific gene clusters in the toxigenic black mold Stachybotrys.</title>
        <authorList>
            <person name="Semeiks J."/>
            <person name="Borek D."/>
            <person name="Otwinowski Z."/>
            <person name="Grishin N.V."/>
        </authorList>
    </citation>
    <scope>NUCLEOTIDE SEQUENCE [LARGE SCALE GENOMIC DNA]</scope>
    <source>
        <strain evidence="3">CBS 109288 / IBT 7711</strain>
    </source>
</reference>
<proteinExistence type="predicted"/>
<dbReference type="HOGENOM" id="CLU_2147492_0_0_1"/>
<keyword evidence="3" id="KW-1185">Reference proteome</keyword>
<gene>
    <name evidence="2" type="ORF">S7711_10617</name>
</gene>
<evidence type="ECO:0000256" key="1">
    <source>
        <dbReference type="SAM" id="MobiDB-lite"/>
    </source>
</evidence>
<name>A0A084AZ26_STACB</name>
<feature type="compositionally biased region" description="Basic and acidic residues" evidence="1">
    <location>
        <begin position="37"/>
        <end position="47"/>
    </location>
</feature>
<dbReference type="EMBL" id="KL648432">
    <property type="protein sequence ID" value="KEY70555.1"/>
    <property type="molecule type" value="Genomic_DNA"/>
</dbReference>
<dbReference type="Proteomes" id="UP000028045">
    <property type="component" value="Unassembled WGS sequence"/>
</dbReference>
<accession>A0A084AZ26</accession>
<organism evidence="2 3">
    <name type="scientific">Stachybotrys chartarum (strain CBS 109288 / IBT 7711)</name>
    <name type="common">Toxic black mold</name>
    <name type="synonym">Stilbospora chartarum</name>
    <dbReference type="NCBI Taxonomy" id="1280523"/>
    <lineage>
        <taxon>Eukaryota</taxon>
        <taxon>Fungi</taxon>
        <taxon>Dikarya</taxon>
        <taxon>Ascomycota</taxon>
        <taxon>Pezizomycotina</taxon>
        <taxon>Sordariomycetes</taxon>
        <taxon>Hypocreomycetidae</taxon>
        <taxon>Hypocreales</taxon>
        <taxon>Stachybotryaceae</taxon>
        <taxon>Stachybotrys</taxon>
    </lineage>
</organism>
<protein>
    <submittedName>
        <fullName evidence="2">Uncharacterized protein</fullName>
    </submittedName>
</protein>
<evidence type="ECO:0000313" key="3">
    <source>
        <dbReference type="Proteomes" id="UP000028045"/>
    </source>
</evidence>
<feature type="compositionally biased region" description="Polar residues" evidence="1">
    <location>
        <begin position="1"/>
        <end position="15"/>
    </location>
</feature>
<sequence length="112" mass="11930">MQVKATQGVISQPVSEQADAGPPTVLTAQPQPPPIDVHTEARHRQVNESKPGLLGRVAKIGDGPGRAEWKERRQTVSPRLRALHHASANKVAGSSGLVAVGWNPRVDPKDAL</sequence>
<feature type="region of interest" description="Disordered" evidence="1">
    <location>
        <begin position="1"/>
        <end position="65"/>
    </location>
</feature>
<dbReference type="AlphaFoldDB" id="A0A084AZ26"/>